<keyword evidence="1" id="KW-0808">Transferase</keyword>
<dbReference type="GO" id="GO:0003968">
    <property type="term" value="F:RNA-directed RNA polymerase activity"/>
    <property type="evidence" value="ECO:0007669"/>
    <property type="project" value="UniProtKB-KW"/>
</dbReference>
<evidence type="ECO:0000313" key="3">
    <source>
        <dbReference type="EMBL" id="RMX47031.1"/>
    </source>
</evidence>
<dbReference type="InterPro" id="IPR057596">
    <property type="entry name" value="RDRP_core"/>
</dbReference>
<proteinExistence type="inferred from homology"/>
<dbReference type="AlphaFoldDB" id="A0A3M6U0C1"/>
<evidence type="ECO:0000313" key="4">
    <source>
        <dbReference type="Proteomes" id="UP000275408"/>
    </source>
</evidence>
<dbReference type="OrthoDB" id="5984551at2759"/>
<dbReference type="InterPro" id="IPR007855">
    <property type="entry name" value="RDRP"/>
</dbReference>
<comment type="catalytic activity">
    <reaction evidence="1">
        <text>RNA(n) + a ribonucleoside 5'-triphosphate = RNA(n+1) + diphosphate</text>
        <dbReference type="Rhea" id="RHEA:21248"/>
        <dbReference type="Rhea" id="RHEA-COMP:14527"/>
        <dbReference type="Rhea" id="RHEA-COMP:17342"/>
        <dbReference type="ChEBI" id="CHEBI:33019"/>
        <dbReference type="ChEBI" id="CHEBI:61557"/>
        <dbReference type="ChEBI" id="CHEBI:140395"/>
        <dbReference type="EC" id="2.7.7.48"/>
    </reaction>
</comment>
<dbReference type="PANTHER" id="PTHR23079:SF55">
    <property type="entry name" value="RNA-DIRECTED RNA POLYMERASE"/>
    <property type="match status" value="1"/>
</dbReference>
<dbReference type="EC" id="2.7.7.48" evidence="1"/>
<sequence length="691" mass="78142">MGFPFFVSLADGASPQLSQNQAEGTSLYVKHVEVTETKPCFASYKKVENSLLVHYLVSTRGLEVLEQLMVVTFSSNDKNFIIETLKKGIECNGSQYYYLGQSSSQLRNSTCYVMNASLTDLHSLLEKFENFNDIFPVARRSQKISLLFSPFQRSLELKPGEYDVIDDVTSILGTYVFTDGCGLMSCKLSQDVQNLCNLPCAPSVIEVKFKGFRGTLVRFNDMPNLKVKALFRNSMLDFSSHQNVMSDWNTLGIVGFSQPYSLGYLDTLTMMLLAEGGVSHEYLEALQGNYHDLLERLEDKTYAGYFLRITGKDELLQTLEQEGLSHSVVRELQNLKIKEIENMKLCKIVSENEEQSDNYQLQEKNSKVPEMGGPLCDVTTTDTLVEDPSATSDEVQDFRILIPDSRVVYGVSDPYGQLKHGECFFQPTLHEAEQNGFSFSEFVLVMRRPSYHAGDVRVLKITQGKEAYKDLYDCIVFPTRGARPHANECAGGRVGGDKYFVCWDQGLIPLFVSSPYMGHITSTSSKIARKLSEVANSLVCLKRKPVSDTEARKKQHEAHQALVKHFSHFREYENLRQKASELFVKYASLFGSTCTECELLKETLLRDFGWSDCYDKVKKQLRQLEEAYEIEMQGLTNRSRSTPLPSSSCGLDTFDRLLISLQWKKPPFLPGDDVWNKMKAKSATFVASQIS</sequence>
<feature type="domain" description="RDRP core" evidence="2">
    <location>
        <begin position="81"/>
        <end position="542"/>
    </location>
</feature>
<gene>
    <name evidence="3" type="ORF">pdam_00009609</name>
</gene>
<dbReference type="Proteomes" id="UP000275408">
    <property type="component" value="Unassembled WGS sequence"/>
</dbReference>
<dbReference type="PANTHER" id="PTHR23079">
    <property type="entry name" value="RNA-DEPENDENT RNA POLYMERASE"/>
    <property type="match status" value="1"/>
</dbReference>
<dbReference type="EMBL" id="RCHS01002511">
    <property type="protein sequence ID" value="RMX47031.1"/>
    <property type="molecule type" value="Genomic_DNA"/>
</dbReference>
<keyword evidence="1" id="KW-0694">RNA-binding</keyword>
<dbReference type="Pfam" id="PF05183">
    <property type="entry name" value="RdRP"/>
    <property type="match status" value="1"/>
</dbReference>
<organism evidence="3 4">
    <name type="scientific">Pocillopora damicornis</name>
    <name type="common">Cauliflower coral</name>
    <name type="synonym">Millepora damicornis</name>
    <dbReference type="NCBI Taxonomy" id="46731"/>
    <lineage>
        <taxon>Eukaryota</taxon>
        <taxon>Metazoa</taxon>
        <taxon>Cnidaria</taxon>
        <taxon>Anthozoa</taxon>
        <taxon>Hexacorallia</taxon>
        <taxon>Scleractinia</taxon>
        <taxon>Astrocoeniina</taxon>
        <taxon>Pocilloporidae</taxon>
        <taxon>Pocillopora</taxon>
    </lineage>
</organism>
<dbReference type="GO" id="GO:0030422">
    <property type="term" value="P:siRNA processing"/>
    <property type="evidence" value="ECO:0007669"/>
    <property type="project" value="TreeGrafter"/>
</dbReference>
<protein>
    <recommendedName>
        <fullName evidence="1">RNA-dependent RNA polymerase</fullName>
        <ecNumber evidence="1">2.7.7.48</ecNumber>
    </recommendedName>
</protein>
<evidence type="ECO:0000256" key="1">
    <source>
        <dbReference type="RuleBase" id="RU363098"/>
    </source>
</evidence>
<keyword evidence="1" id="KW-0696">RNA-directed RNA polymerase</keyword>
<accession>A0A3M6U0C1</accession>
<name>A0A3M6U0C1_POCDA</name>
<dbReference type="GO" id="GO:0031380">
    <property type="term" value="C:nuclear RNA-directed RNA polymerase complex"/>
    <property type="evidence" value="ECO:0007669"/>
    <property type="project" value="TreeGrafter"/>
</dbReference>
<comment type="similarity">
    <text evidence="1">Belongs to the RdRP family.</text>
</comment>
<dbReference type="GO" id="GO:0003723">
    <property type="term" value="F:RNA binding"/>
    <property type="evidence" value="ECO:0007669"/>
    <property type="project" value="UniProtKB-KW"/>
</dbReference>
<dbReference type="OMA" id="PGDDVWN"/>
<comment type="caution">
    <text evidence="3">The sequence shown here is derived from an EMBL/GenBank/DDBJ whole genome shotgun (WGS) entry which is preliminary data.</text>
</comment>
<evidence type="ECO:0000259" key="2">
    <source>
        <dbReference type="Pfam" id="PF05183"/>
    </source>
</evidence>
<keyword evidence="4" id="KW-1185">Reference proteome</keyword>
<reference evidence="3 4" key="1">
    <citation type="journal article" date="2018" name="Sci. Rep.">
        <title>Comparative analysis of the Pocillopora damicornis genome highlights role of immune system in coral evolution.</title>
        <authorList>
            <person name="Cunning R."/>
            <person name="Bay R.A."/>
            <person name="Gillette P."/>
            <person name="Baker A.C."/>
            <person name="Traylor-Knowles N."/>
        </authorList>
    </citation>
    <scope>NUCLEOTIDE SEQUENCE [LARGE SCALE GENOMIC DNA]</scope>
    <source>
        <strain evidence="3">RSMAS</strain>
        <tissue evidence="3">Whole animal</tissue>
    </source>
</reference>
<keyword evidence="1" id="KW-0548">Nucleotidyltransferase</keyword>